<sequence>FETTIEPLRLKDWEYIIGFCDQINKELEGDVLTLVQHCSWPKNPMFHNEDTGKVRHLTSATFEFQRSPEVIKMLIWHLKMD</sequence>
<evidence type="ECO:0000313" key="1">
    <source>
        <dbReference type="Ensembl" id="ENSCCRP00015076782.1"/>
    </source>
</evidence>
<name>A0A8C1XB91_CYPCA</name>
<proteinExistence type="predicted"/>
<protein>
    <submittedName>
        <fullName evidence="1">Uncharacterized protein</fullName>
    </submittedName>
</protein>
<organism evidence="1 2">
    <name type="scientific">Cyprinus carpio</name>
    <name type="common">Common carp</name>
    <dbReference type="NCBI Taxonomy" id="7962"/>
    <lineage>
        <taxon>Eukaryota</taxon>
        <taxon>Metazoa</taxon>
        <taxon>Chordata</taxon>
        <taxon>Craniata</taxon>
        <taxon>Vertebrata</taxon>
        <taxon>Euteleostomi</taxon>
        <taxon>Actinopterygii</taxon>
        <taxon>Neopterygii</taxon>
        <taxon>Teleostei</taxon>
        <taxon>Ostariophysi</taxon>
        <taxon>Cypriniformes</taxon>
        <taxon>Cyprinidae</taxon>
        <taxon>Cyprininae</taxon>
        <taxon>Cyprinus</taxon>
    </lineage>
</organism>
<dbReference type="Ensembl" id="ENSCCRT00015079273.1">
    <property type="protein sequence ID" value="ENSCCRP00015076782.1"/>
    <property type="gene ID" value="ENSCCRG00015031067.1"/>
</dbReference>
<accession>A0A8C1XB91</accession>
<dbReference type="Proteomes" id="UP000694700">
    <property type="component" value="Unplaced"/>
</dbReference>
<dbReference type="AlphaFoldDB" id="A0A8C1XB91"/>
<evidence type="ECO:0000313" key="2">
    <source>
        <dbReference type="Proteomes" id="UP000694700"/>
    </source>
</evidence>
<reference evidence="1" key="1">
    <citation type="submission" date="2025-08" db="UniProtKB">
        <authorList>
            <consortium name="Ensembl"/>
        </authorList>
    </citation>
    <scope>IDENTIFICATION</scope>
</reference>